<dbReference type="InterPro" id="IPR029045">
    <property type="entry name" value="ClpP/crotonase-like_dom_sf"/>
</dbReference>
<dbReference type="Gene3D" id="3.30.300.220">
    <property type="match status" value="1"/>
</dbReference>
<dbReference type="SUPFAM" id="SSF52096">
    <property type="entry name" value="ClpP/crotonase"/>
    <property type="match status" value="1"/>
</dbReference>
<reference evidence="1" key="1">
    <citation type="submission" date="2018-05" db="EMBL/GenBank/DDBJ databases">
        <authorList>
            <person name="Lanie J.A."/>
            <person name="Ng W.-L."/>
            <person name="Kazmierczak K.M."/>
            <person name="Andrzejewski T.M."/>
            <person name="Davidsen T.M."/>
            <person name="Wayne K.J."/>
            <person name="Tettelin H."/>
            <person name="Glass J.I."/>
            <person name="Rusch D."/>
            <person name="Podicherti R."/>
            <person name="Tsui H.-C.T."/>
            <person name="Winkler M.E."/>
        </authorList>
    </citation>
    <scope>NUCLEOTIDE SEQUENCE</scope>
</reference>
<dbReference type="AlphaFoldDB" id="A0A382HUN2"/>
<proteinExistence type="predicted"/>
<evidence type="ECO:0008006" key="2">
    <source>
        <dbReference type="Google" id="ProtNLM"/>
    </source>
</evidence>
<sequence>MPIPDGAKCVNKIIEFETDDHLAIITLNRPEVMNA</sequence>
<gene>
    <name evidence="1" type="ORF">METZ01_LOCUS243920</name>
</gene>
<organism evidence="1">
    <name type="scientific">marine metagenome</name>
    <dbReference type="NCBI Taxonomy" id="408172"/>
    <lineage>
        <taxon>unclassified sequences</taxon>
        <taxon>metagenomes</taxon>
        <taxon>ecological metagenomes</taxon>
    </lineage>
</organism>
<evidence type="ECO:0000313" key="1">
    <source>
        <dbReference type="EMBL" id="SVB91066.1"/>
    </source>
</evidence>
<accession>A0A382HUN2</accession>
<dbReference type="EMBL" id="UINC01063431">
    <property type="protein sequence ID" value="SVB91066.1"/>
    <property type="molecule type" value="Genomic_DNA"/>
</dbReference>
<name>A0A382HUN2_9ZZZZ</name>
<protein>
    <recommendedName>
        <fullName evidence="2">Enoyl-CoA hydratase</fullName>
    </recommendedName>
</protein>
<feature type="non-terminal residue" evidence="1">
    <location>
        <position position="35"/>
    </location>
</feature>